<dbReference type="Gene3D" id="3.40.50.720">
    <property type="entry name" value="NAD(P)-binding Rossmann-like Domain"/>
    <property type="match status" value="1"/>
</dbReference>
<dbReference type="Pfam" id="PF01370">
    <property type="entry name" value="Epimerase"/>
    <property type="match status" value="1"/>
</dbReference>
<dbReference type="InterPro" id="IPR001509">
    <property type="entry name" value="Epimerase_deHydtase"/>
</dbReference>
<evidence type="ECO:0000259" key="2">
    <source>
        <dbReference type="Pfam" id="PF01370"/>
    </source>
</evidence>
<comment type="caution">
    <text evidence="3">The sequence shown here is derived from an EMBL/GenBank/DDBJ whole genome shotgun (WGS) entry which is preliminary data.</text>
</comment>
<reference evidence="3 4" key="1">
    <citation type="submission" date="2024-08" db="EMBL/GenBank/DDBJ databases">
        <title>Genome sequence of Streptomyces aureus CACIA-1.46HGO.</title>
        <authorList>
            <person name="Evangelista-Martinez Z."/>
        </authorList>
    </citation>
    <scope>NUCLEOTIDE SEQUENCE [LARGE SCALE GENOMIC DNA]</scope>
    <source>
        <strain evidence="3 4">CACIA-1.46HGO</strain>
    </source>
</reference>
<dbReference type="InterPro" id="IPR036291">
    <property type="entry name" value="NAD(P)-bd_dom_sf"/>
</dbReference>
<organism evidence="3 4">
    <name type="scientific">Streptomyces aureus</name>
    <dbReference type="NCBI Taxonomy" id="193461"/>
    <lineage>
        <taxon>Bacteria</taxon>
        <taxon>Bacillati</taxon>
        <taxon>Actinomycetota</taxon>
        <taxon>Actinomycetes</taxon>
        <taxon>Kitasatosporales</taxon>
        <taxon>Streptomycetaceae</taxon>
        <taxon>Streptomyces</taxon>
    </lineage>
</organism>
<name>A0ABV4SMY2_9ACTN</name>
<feature type="domain" description="NAD-dependent epimerase/dehydratase" evidence="2">
    <location>
        <begin position="3"/>
        <end position="116"/>
    </location>
</feature>
<feature type="region of interest" description="Disordered" evidence="1">
    <location>
        <begin position="108"/>
        <end position="137"/>
    </location>
</feature>
<evidence type="ECO:0000256" key="1">
    <source>
        <dbReference type="SAM" id="MobiDB-lite"/>
    </source>
</evidence>
<keyword evidence="4" id="KW-1185">Reference proteome</keyword>
<dbReference type="Proteomes" id="UP001571476">
    <property type="component" value="Unassembled WGS sequence"/>
</dbReference>
<sequence length="137" mass="14655">MRILLLGGTWFLGRAVADNALARGWEVTTFNRGRSAPDLSGVEAVHGDRTNPDDLKRLAALGQWDAVVDTSASEMAPRQVLDGAAVLAAAADRYVYVSTVNAYTGWPHEPLTEDSPIYDAPADADRDFGADNGTTVH</sequence>
<protein>
    <submittedName>
        <fullName evidence="3">NAD-dependent epimerase/dehydratase family protein</fullName>
    </submittedName>
</protein>
<proteinExistence type="predicted"/>
<gene>
    <name evidence="3" type="ORF">ACEG43_25800</name>
</gene>
<accession>A0ABV4SMY2</accession>
<dbReference type="EMBL" id="JBGOSP010000013">
    <property type="protein sequence ID" value="MFA3839546.1"/>
    <property type="molecule type" value="Genomic_DNA"/>
</dbReference>
<evidence type="ECO:0000313" key="4">
    <source>
        <dbReference type="Proteomes" id="UP001571476"/>
    </source>
</evidence>
<dbReference type="SUPFAM" id="SSF51735">
    <property type="entry name" value="NAD(P)-binding Rossmann-fold domains"/>
    <property type="match status" value="1"/>
</dbReference>
<dbReference type="RefSeq" id="WP_372564332.1">
    <property type="nucleotide sequence ID" value="NZ_JBGOSP010000013.1"/>
</dbReference>
<evidence type="ECO:0000313" key="3">
    <source>
        <dbReference type="EMBL" id="MFA3839546.1"/>
    </source>
</evidence>